<evidence type="ECO:0000313" key="17">
    <source>
        <dbReference type="Proteomes" id="UP000050865"/>
    </source>
</evidence>
<dbReference type="InterPro" id="IPR023170">
    <property type="entry name" value="HhH_base_excis_C"/>
</dbReference>
<gene>
    <name evidence="16" type="ORF">FC75_GL002309</name>
</gene>
<dbReference type="GO" id="GO:0032357">
    <property type="term" value="F:oxidized purine DNA binding"/>
    <property type="evidence" value="ECO:0007669"/>
    <property type="project" value="TreeGrafter"/>
</dbReference>
<dbReference type="PANTHER" id="PTHR42944">
    <property type="entry name" value="ADENINE DNA GLYCOSYLASE"/>
    <property type="match status" value="1"/>
</dbReference>
<evidence type="ECO:0000256" key="9">
    <source>
        <dbReference type="ARBA" id="ARBA00022801"/>
    </source>
</evidence>
<dbReference type="InterPro" id="IPR005760">
    <property type="entry name" value="A/G_AdeGlyc_MutY"/>
</dbReference>
<dbReference type="Gene3D" id="1.10.1670.10">
    <property type="entry name" value="Helix-hairpin-Helix base-excision DNA repair enzymes (C-terminal)"/>
    <property type="match status" value="1"/>
</dbReference>
<keyword evidence="8 14" id="KW-0227">DNA damage</keyword>
<evidence type="ECO:0000256" key="13">
    <source>
        <dbReference type="ARBA" id="ARBA00023295"/>
    </source>
</evidence>
<dbReference type="Proteomes" id="UP000050865">
    <property type="component" value="Unassembled WGS sequence"/>
</dbReference>
<dbReference type="InterPro" id="IPR000445">
    <property type="entry name" value="HhH_motif"/>
</dbReference>
<comment type="catalytic activity">
    <reaction evidence="1 14">
        <text>Hydrolyzes free adenine bases from 7,8-dihydro-8-oxoguanine:adenine mismatched double-stranded DNA, leaving an apurinic site.</text>
        <dbReference type="EC" id="3.2.2.31"/>
    </reaction>
</comment>
<organism evidence="16 17">
    <name type="scientific">Lacticaseibacillus camelliae DSM 22697 = JCM 13995</name>
    <dbReference type="NCBI Taxonomy" id="1423730"/>
    <lineage>
        <taxon>Bacteria</taxon>
        <taxon>Bacillati</taxon>
        <taxon>Bacillota</taxon>
        <taxon>Bacilli</taxon>
        <taxon>Lactobacillales</taxon>
        <taxon>Lactobacillaceae</taxon>
        <taxon>Lacticaseibacillus</taxon>
    </lineage>
</organism>
<evidence type="ECO:0000256" key="4">
    <source>
        <dbReference type="ARBA" id="ARBA00012045"/>
    </source>
</evidence>
<comment type="caution">
    <text evidence="16">The sequence shown here is derived from an EMBL/GenBank/DDBJ whole genome shotgun (WGS) entry which is preliminary data.</text>
</comment>
<dbReference type="Gene3D" id="1.10.340.30">
    <property type="entry name" value="Hypothetical protein, domain 2"/>
    <property type="match status" value="1"/>
</dbReference>
<comment type="cofactor">
    <cofactor evidence="14">
        <name>[4Fe-4S] cluster</name>
        <dbReference type="ChEBI" id="CHEBI:49883"/>
    </cofactor>
    <text evidence="14">Binds 1 [4Fe-4S] cluster.</text>
</comment>
<dbReference type="InterPro" id="IPR029119">
    <property type="entry name" value="MutY_C"/>
</dbReference>
<dbReference type="InterPro" id="IPR044298">
    <property type="entry name" value="MIG/MutY"/>
</dbReference>
<evidence type="ECO:0000256" key="3">
    <source>
        <dbReference type="ARBA" id="ARBA00008343"/>
    </source>
</evidence>
<evidence type="ECO:0000256" key="8">
    <source>
        <dbReference type="ARBA" id="ARBA00022763"/>
    </source>
</evidence>
<protein>
    <recommendedName>
        <fullName evidence="5 14">Adenine DNA glycosylase</fullName>
        <ecNumber evidence="4 14">3.2.2.31</ecNumber>
    </recommendedName>
</protein>
<name>A0A0R2EYJ6_9LACO</name>
<evidence type="ECO:0000259" key="15">
    <source>
        <dbReference type="SMART" id="SM00478"/>
    </source>
</evidence>
<reference evidence="16 17" key="1">
    <citation type="journal article" date="2015" name="Genome Announc.">
        <title>Expanding the biotechnology potential of lactobacilli through comparative genomics of 213 strains and associated genera.</title>
        <authorList>
            <person name="Sun Z."/>
            <person name="Harris H.M."/>
            <person name="McCann A."/>
            <person name="Guo C."/>
            <person name="Argimon S."/>
            <person name="Zhang W."/>
            <person name="Yang X."/>
            <person name="Jeffery I.B."/>
            <person name="Cooney J.C."/>
            <person name="Kagawa T.F."/>
            <person name="Liu W."/>
            <person name="Song Y."/>
            <person name="Salvetti E."/>
            <person name="Wrobel A."/>
            <person name="Rasinkangas P."/>
            <person name="Parkhill J."/>
            <person name="Rea M.C."/>
            <person name="O'Sullivan O."/>
            <person name="Ritari J."/>
            <person name="Douillard F.P."/>
            <person name="Paul Ross R."/>
            <person name="Yang R."/>
            <person name="Briner A.E."/>
            <person name="Felis G.E."/>
            <person name="de Vos W.M."/>
            <person name="Barrangou R."/>
            <person name="Klaenhammer T.R."/>
            <person name="Caufield P.W."/>
            <person name="Cui Y."/>
            <person name="Zhang H."/>
            <person name="O'Toole P.W."/>
        </authorList>
    </citation>
    <scope>NUCLEOTIDE SEQUENCE [LARGE SCALE GENOMIC DNA]</scope>
    <source>
        <strain evidence="16 17">DSM 22697</strain>
    </source>
</reference>
<evidence type="ECO:0000256" key="7">
    <source>
        <dbReference type="ARBA" id="ARBA00022723"/>
    </source>
</evidence>
<dbReference type="PANTHER" id="PTHR42944:SF1">
    <property type="entry name" value="ADENINE DNA GLYCOSYLASE"/>
    <property type="match status" value="1"/>
</dbReference>
<evidence type="ECO:0000256" key="14">
    <source>
        <dbReference type="RuleBase" id="RU365096"/>
    </source>
</evidence>
<dbReference type="SMART" id="SM00478">
    <property type="entry name" value="ENDO3c"/>
    <property type="match status" value="1"/>
</dbReference>
<dbReference type="Pfam" id="PF14815">
    <property type="entry name" value="NUDIX_4"/>
    <property type="match status" value="1"/>
</dbReference>
<keyword evidence="9" id="KW-0378">Hydrolase</keyword>
<dbReference type="AlphaFoldDB" id="A0A0R2EYJ6"/>
<accession>A0A0R2EYJ6</accession>
<dbReference type="NCBIfam" id="TIGR01084">
    <property type="entry name" value="mutY"/>
    <property type="match status" value="1"/>
</dbReference>
<dbReference type="CDD" id="cd03431">
    <property type="entry name" value="NUDIX_DNA_Glycosylase_C-MutY"/>
    <property type="match status" value="1"/>
</dbReference>
<evidence type="ECO:0000256" key="2">
    <source>
        <dbReference type="ARBA" id="ARBA00002933"/>
    </source>
</evidence>
<keyword evidence="7" id="KW-0479">Metal-binding</keyword>
<dbReference type="CDD" id="cd00056">
    <property type="entry name" value="ENDO3c"/>
    <property type="match status" value="1"/>
</dbReference>
<comment type="function">
    <text evidence="2">Adenine glycosylase active on G-A mispairs. MutY also corrects error-prone DNA synthesis past GO lesions which are due to the oxidatively damaged form of guanine: 7,8-dihydro-8-oxoguanine (8-oxo-dGTP).</text>
</comment>
<dbReference type="GO" id="GO:0006298">
    <property type="term" value="P:mismatch repair"/>
    <property type="evidence" value="ECO:0007669"/>
    <property type="project" value="TreeGrafter"/>
</dbReference>
<dbReference type="Pfam" id="PF00730">
    <property type="entry name" value="HhH-GPD"/>
    <property type="match status" value="1"/>
</dbReference>
<dbReference type="Gene3D" id="3.90.79.10">
    <property type="entry name" value="Nucleoside Triphosphate Pyrophosphohydrolase"/>
    <property type="match status" value="1"/>
</dbReference>
<dbReference type="Pfam" id="PF00633">
    <property type="entry name" value="HHH"/>
    <property type="match status" value="1"/>
</dbReference>
<dbReference type="SUPFAM" id="SSF48150">
    <property type="entry name" value="DNA-glycosylase"/>
    <property type="match status" value="1"/>
</dbReference>
<feature type="domain" description="HhH-GPD" evidence="15">
    <location>
        <begin position="59"/>
        <end position="210"/>
    </location>
</feature>
<evidence type="ECO:0000256" key="12">
    <source>
        <dbReference type="ARBA" id="ARBA00023204"/>
    </source>
</evidence>
<evidence type="ECO:0000256" key="6">
    <source>
        <dbReference type="ARBA" id="ARBA00022485"/>
    </source>
</evidence>
<dbReference type="SUPFAM" id="SSF55811">
    <property type="entry name" value="Nudix"/>
    <property type="match status" value="1"/>
</dbReference>
<evidence type="ECO:0000256" key="11">
    <source>
        <dbReference type="ARBA" id="ARBA00023014"/>
    </source>
</evidence>
<proteinExistence type="inferred from homology"/>
<keyword evidence="17" id="KW-1185">Reference proteome</keyword>
<dbReference type="InterPro" id="IPR003265">
    <property type="entry name" value="HhH-GPD_domain"/>
</dbReference>
<keyword evidence="13 14" id="KW-0326">Glycosidase</keyword>
<dbReference type="GO" id="GO:0035485">
    <property type="term" value="F:adenine/guanine mispair binding"/>
    <property type="evidence" value="ECO:0007669"/>
    <property type="project" value="TreeGrafter"/>
</dbReference>
<keyword evidence="10 14" id="KW-0408">Iron</keyword>
<dbReference type="PROSITE" id="PS01155">
    <property type="entry name" value="ENDONUCLEASE_III_2"/>
    <property type="match status" value="1"/>
</dbReference>
<sequence length="381" mass="43036">MQDRLHEQLVGGELMAPNWSKAKVTAFRRALLGWYDQEKRDLPWRRDHDPYHILLSETMLQQTQVATVIPYYEHFLQLFPTVQALAQAPEDQVMKAWEGLGYYSRARHLQQAAKQVVQDYGGQFPRTAAELRQLSGIGPYTAGAIASIAFNQPEPAIDGNAFRVFSRLFKIDADIAKPQTRQLFDQLIRQLIDPKRPGDFNQAIMDLGSSYMRAKDPDPAHSPLAAFDQSYLSDTVMDYPVKSKKKPKKVVPYFALVIHSPQGYLLVRRPRTGMLADLWMFPLVDRSELDAALEVDQLVEAADRFEALADVHLTFEVTGAKLVRHTFTHQQWQLTLVQADSPAFDLAVLPAKWVKAADFGRLALPTVQKKLLKALGLGGTK</sequence>
<dbReference type="InterPro" id="IPR004036">
    <property type="entry name" value="Endonuclease-III-like_CS2"/>
</dbReference>
<dbReference type="STRING" id="1423730.FC75_GL002309"/>
<evidence type="ECO:0000256" key="5">
    <source>
        <dbReference type="ARBA" id="ARBA00022023"/>
    </source>
</evidence>
<dbReference type="InterPro" id="IPR015797">
    <property type="entry name" value="NUDIX_hydrolase-like_dom_sf"/>
</dbReference>
<keyword evidence="12" id="KW-0234">DNA repair</keyword>
<keyword evidence="6" id="KW-0004">4Fe-4S</keyword>
<dbReference type="FunFam" id="1.10.340.30:FF:000002">
    <property type="entry name" value="Adenine DNA glycosylase"/>
    <property type="match status" value="1"/>
</dbReference>
<dbReference type="GO" id="GO:0006284">
    <property type="term" value="P:base-excision repair"/>
    <property type="evidence" value="ECO:0007669"/>
    <property type="project" value="UniProtKB-UniRule"/>
</dbReference>
<dbReference type="PATRIC" id="fig|1423730.4.peg.2397"/>
<dbReference type="GO" id="GO:0000701">
    <property type="term" value="F:purine-specific mismatch base pair DNA N-glycosylase activity"/>
    <property type="evidence" value="ECO:0007669"/>
    <property type="project" value="UniProtKB-EC"/>
</dbReference>
<dbReference type="EMBL" id="AYZJ01000050">
    <property type="protein sequence ID" value="KRN21504.1"/>
    <property type="molecule type" value="Genomic_DNA"/>
</dbReference>
<dbReference type="GO" id="GO:0034039">
    <property type="term" value="F:8-oxo-7,8-dihydroguanine DNA N-glycosylase activity"/>
    <property type="evidence" value="ECO:0007669"/>
    <property type="project" value="TreeGrafter"/>
</dbReference>
<dbReference type="InterPro" id="IPR011257">
    <property type="entry name" value="DNA_glycosylase"/>
</dbReference>
<evidence type="ECO:0000256" key="10">
    <source>
        <dbReference type="ARBA" id="ARBA00023004"/>
    </source>
</evidence>
<evidence type="ECO:0000256" key="1">
    <source>
        <dbReference type="ARBA" id="ARBA00000843"/>
    </source>
</evidence>
<dbReference type="GO" id="GO:0046872">
    <property type="term" value="F:metal ion binding"/>
    <property type="evidence" value="ECO:0007669"/>
    <property type="project" value="UniProtKB-UniRule"/>
</dbReference>
<keyword evidence="11" id="KW-0411">Iron-sulfur</keyword>
<dbReference type="GO" id="GO:0051539">
    <property type="term" value="F:4 iron, 4 sulfur cluster binding"/>
    <property type="evidence" value="ECO:0007669"/>
    <property type="project" value="UniProtKB-UniRule"/>
</dbReference>
<evidence type="ECO:0000313" key="16">
    <source>
        <dbReference type="EMBL" id="KRN21504.1"/>
    </source>
</evidence>
<comment type="similarity">
    <text evidence="3 14">Belongs to the Nth/MutY family.</text>
</comment>
<dbReference type="EC" id="3.2.2.31" evidence="4 14"/>